<feature type="transmembrane region" description="Helical" evidence="6">
    <location>
        <begin position="84"/>
        <end position="108"/>
    </location>
</feature>
<keyword evidence="5 6" id="KW-0472">Membrane</keyword>
<protein>
    <submittedName>
        <fullName evidence="7">Integral membrane protein-like protein</fullName>
    </submittedName>
</protein>
<feature type="transmembrane region" description="Helical" evidence="6">
    <location>
        <begin position="159"/>
        <end position="182"/>
    </location>
</feature>
<dbReference type="Pfam" id="PF03706">
    <property type="entry name" value="LPG_synthase_TM"/>
    <property type="match status" value="1"/>
</dbReference>
<proteinExistence type="predicted"/>
<dbReference type="AlphaFoldDB" id="B4D4N3"/>
<dbReference type="STRING" id="497964.CfE428DRAFT_3871"/>
<dbReference type="NCBIfam" id="TIGR00374">
    <property type="entry name" value="flippase-like domain"/>
    <property type="match status" value="1"/>
</dbReference>
<evidence type="ECO:0000256" key="4">
    <source>
        <dbReference type="ARBA" id="ARBA00022989"/>
    </source>
</evidence>
<gene>
    <name evidence="7" type="ORF">CfE428DRAFT_3871</name>
</gene>
<evidence type="ECO:0000256" key="1">
    <source>
        <dbReference type="ARBA" id="ARBA00004651"/>
    </source>
</evidence>
<comment type="caution">
    <text evidence="7">The sequence shown here is derived from an EMBL/GenBank/DDBJ whole genome shotgun (WGS) entry which is preliminary data.</text>
</comment>
<keyword evidence="4 6" id="KW-1133">Transmembrane helix</keyword>
<evidence type="ECO:0000256" key="3">
    <source>
        <dbReference type="ARBA" id="ARBA00022692"/>
    </source>
</evidence>
<evidence type="ECO:0000256" key="2">
    <source>
        <dbReference type="ARBA" id="ARBA00022475"/>
    </source>
</evidence>
<organism evidence="7 8">
    <name type="scientific">Chthoniobacter flavus Ellin428</name>
    <dbReference type="NCBI Taxonomy" id="497964"/>
    <lineage>
        <taxon>Bacteria</taxon>
        <taxon>Pseudomonadati</taxon>
        <taxon>Verrucomicrobiota</taxon>
        <taxon>Spartobacteria</taxon>
        <taxon>Chthoniobacterales</taxon>
        <taxon>Chthoniobacteraceae</taxon>
        <taxon>Chthoniobacter</taxon>
    </lineage>
</organism>
<dbReference type="PANTHER" id="PTHR40277">
    <property type="entry name" value="BLL5419 PROTEIN"/>
    <property type="match status" value="1"/>
</dbReference>
<dbReference type="Proteomes" id="UP000005824">
    <property type="component" value="Unassembled WGS sequence"/>
</dbReference>
<name>B4D4N3_9BACT</name>
<comment type="subcellular location">
    <subcellularLocation>
        <location evidence="1">Cell membrane</location>
        <topology evidence="1">Multi-pass membrane protein</topology>
    </subcellularLocation>
</comment>
<dbReference type="GO" id="GO:0005886">
    <property type="term" value="C:plasma membrane"/>
    <property type="evidence" value="ECO:0007669"/>
    <property type="project" value="UniProtKB-SubCell"/>
</dbReference>
<evidence type="ECO:0000313" key="8">
    <source>
        <dbReference type="Proteomes" id="UP000005824"/>
    </source>
</evidence>
<dbReference type="RefSeq" id="WP_006981196.1">
    <property type="nucleotide sequence ID" value="NZ_ABVL01000012.1"/>
</dbReference>
<keyword evidence="8" id="KW-1185">Reference proteome</keyword>
<evidence type="ECO:0000256" key="6">
    <source>
        <dbReference type="SAM" id="Phobius"/>
    </source>
</evidence>
<feature type="transmembrane region" description="Helical" evidence="6">
    <location>
        <begin position="231"/>
        <end position="253"/>
    </location>
</feature>
<dbReference type="eggNOG" id="COG0392">
    <property type="taxonomic scope" value="Bacteria"/>
</dbReference>
<keyword evidence="3 6" id="KW-0812">Transmembrane</keyword>
<sequence length="349" mass="38268">MRDRVKQLGKLLLQGAVSGALIFWLVSNRDLRQQLEPALAHADWVWLIAAFLVYGAVEFLGAIRWQLFLRAFGFRLSWWDATRILLIGIFFNTLLPGLIAGDALRAMYLSKRFAGKAADAVLVVFVERLFGLIGLIVAGASMILWRYRWLHLSAITGHLTDLTLVVVGIGLVAAVVCLLARQRLSPTRARNYRLGSGVLLVALLTTVAAHLCYAGSFYCSGEAFASYGPTASCLDMLAITPIVNTFTSLPISFSGIGVRESLLQVFLNDLCGVPIGVAVLIGSLGFVIRALWAVLGCVFLASCHRLQWREWTEQLLGHRETHPAQASDHAAFGELCRQRGSARSIREST</sequence>
<keyword evidence="2" id="KW-1003">Cell membrane</keyword>
<evidence type="ECO:0000256" key="5">
    <source>
        <dbReference type="ARBA" id="ARBA00023136"/>
    </source>
</evidence>
<dbReference type="InParanoid" id="B4D4N3"/>
<dbReference type="EMBL" id="ABVL01000012">
    <property type="protein sequence ID" value="EDY18486.1"/>
    <property type="molecule type" value="Genomic_DNA"/>
</dbReference>
<feature type="transmembrane region" description="Helical" evidence="6">
    <location>
        <begin position="128"/>
        <end position="147"/>
    </location>
</feature>
<feature type="transmembrane region" description="Helical" evidence="6">
    <location>
        <begin position="44"/>
        <end position="63"/>
    </location>
</feature>
<dbReference type="PANTHER" id="PTHR40277:SF1">
    <property type="entry name" value="BLL5419 PROTEIN"/>
    <property type="match status" value="1"/>
</dbReference>
<dbReference type="InterPro" id="IPR022791">
    <property type="entry name" value="L-PG_synthase/AglD"/>
</dbReference>
<feature type="transmembrane region" description="Helical" evidence="6">
    <location>
        <begin position="194"/>
        <end position="219"/>
    </location>
</feature>
<accession>B4D4N3</accession>
<evidence type="ECO:0000313" key="7">
    <source>
        <dbReference type="EMBL" id="EDY18486.1"/>
    </source>
</evidence>
<reference evidence="7 8" key="1">
    <citation type="journal article" date="2011" name="J. Bacteriol.">
        <title>Genome sequence of Chthoniobacter flavus Ellin428, an aerobic heterotrophic soil bacterium.</title>
        <authorList>
            <person name="Kant R."/>
            <person name="van Passel M.W."/>
            <person name="Palva A."/>
            <person name="Lucas S."/>
            <person name="Lapidus A."/>
            <person name="Glavina Del Rio T."/>
            <person name="Dalin E."/>
            <person name="Tice H."/>
            <person name="Bruce D."/>
            <person name="Goodwin L."/>
            <person name="Pitluck S."/>
            <person name="Larimer F.W."/>
            <person name="Land M.L."/>
            <person name="Hauser L."/>
            <person name="Sangwan P."/>
            <person name="de Vos W.M."/>
            <person name="Janssen P.H."/>
            <person name="Smidt H."/>
        </authorList>
    </citation>
    <scope>NUCLEOTIDE SEQUENCE [LARGE SCALE GENOMIC DNA]</scope>
    <source>
        <strain evidence="7 8">Ellin428</strain>
    </source>
</reference>
<feature type="transmembrane region" description="Helical" evidence="6">
    <location>
        <begin position="273"/>
        <end position="301"/>
    </location>
</feature>